<dbReference type="eggNOG" id="COG0400">
    <property type="taxonomic scope" value="Bacteria"/>
</dbReference>
<evidence type="ECO:0008006" key="3">
    <source>
        <dbReference type="Google" id="ProtNLM"/>
    </source>
</evidence>
<dbReference type="InterPro" id="IPR029058">
    <property type="entry name" value="AB_hydrolase_fold"/>
</dbReference>
<evidence type="ECO:0000313" key="2">
    <source>
        <dbReference type="Proteomes" id="UP000001955"/>
    </source>
</evidence>
<accession>K6VJI4</accession>
<dbReference type="Gene3D" id="3.40.50.1820">
    <property type="entry name" value="alpha/beta hydrolase"/>
    <property type="match status" value="1"/>
</dbReference>
<dbReference type="EMBL" id="CP001560">
    <property type="protein sequence ID" value="AFJ48989.1"/>
    <property type="molecule type" value="Genomic_DNA"/>
</dbReference>
<name>I2BEN5_SHIBC</name>
<reference evidence="1 2" key="1">
    <citation type="journal article" date="2012" name="J. Bacteriol.">
        <title>Complete genome sequence of the B12-producing Shimwellia blattae strain DSM 4481, isolated from a cockroach.</title>
        <authorList>
            <person name="Brzuszkiewicz E."/>
            <person name="Waschkowitz T."/>
            <person name="Wiezer A."/>
            <person name="Daniel R."/>
        </authorList>
    </citation>
    <scope>NUCLEOTIDE SEQUENCE [LARGE SCALE GENOMIC DNA]</scope>
    <source>
        <strain evidence="2">ATCC 29907 / DSM 4481 / JCM 1650 / NBRC 105725 / CDC 9005-74</strain>
    </source>
</reference>
<proteinExistence type="predicted"/>
<dbReference type="RefSeq" id="WP_002443642.1">
    <property type="nucleotide sequence ID" value="NC_017910.1"/>
</dbReference>
<dbReference type="OrthoDB" id="7820973at2"/>
<dbReference type="PATRIC" id="fig|630626.3.peg.3859"/>
<accession>I2BEN5</accession>
<evidence type="ECO:0000313" key="1">
    <source>
        <dbReference type="EMBL" id="AFJ48989.1"/>
    </source>
</evidence>
<dbReference type="HOGENOM" id="CLU_038297_2_0_6"/>
<dbReference type="CDD" id="cd12808">
    <property type="entry name" value="Esterase_713_like-1"/>
    <property type="match status" value="1"/>
</dbReference>
<sequence>MNLQAICSFFVSGQNITLSQQPRVRQRLALGATPRDIDMNGDIASGQMYVQGFIQQHPVSPVPLVLWHGGGMTGVNWETTPDGRPGWLQWLLDEGWNVYVCDAVERGRASWSPYPEVWPQAPLFRTKNEAWQMFRIGPAAGYHSDPGRRVAFSNSRFPQASFDDFACQWVPRWSGNEAITLRAYHALLDKIGPCIVIGHSQGGGFALDIARQRPRDVLAVVALEPSGAPDTHPREASYPPHLALWGDGFQQHVRWQRYRQRVEIYFNWLRAGGTRVDEIDLPALGIYGNSHFLMLDDNAQHLLSRVTEWLTSLACIQAARG</sequence>
<dbReference type="KEGG" id="ebt:EBL_c39650"/>
<keyword evidence="2" id="KW-1185">Reference proteome</keyword>
<protein>
    <recommendedName>
        <fullName evidence="3">AB hydrolase-1 domain-containing protein</fullName>
    </recommendedName>
</protein>
<dbReference type="SUPFAM" id="SSF53474">
    <property type="entry name" value="alpha/beta-Hydrolases"/>
    <property type="match status" value="1"/>
</dbReference>
<dbReference type="AlphaFoldDB" id="I2BEN5"/>
<dbReference type="Proteomes" id="UP000001955">
    <property type="component" value="Chromosome"/>
</dbReference>
<dbReference type="STRING" id="630626.EBL_c39650"/>
<dbReference type="PANTHER" id="PTHR43194:SF5">
    <property type="entry name" value="PIMELOYL-[ACYL-CARRIER PROTEIN] METHYL ESTER ESTERASE"/>
    <property type="match status" value="1"/>
</dbReference>
<dbReference type="InterPro" id="IPR050228">
    <property type="entry name" value="Carboxylesterase_BioH"/>
</dbReference>
<gene>
    <name evidence="1" type="ordered locus">EBL_c39650</name>
</gene>
<organism evidence="1 2">
    <name type="scientific">Shimwellia blattae (strain ATCC 29907 / DSM 4481 / JCM 1650 / NBRC 105725 / CDC 9005-74)</name>
    <name type="common">Escherichia blattae</name>
    <dbReference type="NCBI Taxonomy" id="630626"/>
    <lineage>
        <taxon>Bacteria</taxon>
        <taxon>Pseudomonadati</taxon>
        <taxon>Pseudomonadota</taxon>
        <taxon>Gammaproteobacteria</taxon>
        <taxon>Enterobacterales</taxon>
        <taxon>Enterobacteriaceae</taxon>
        <taxon>Shimwellia</taxon>
    </lineage>
</organism>
<dbReference type="PANTHER" id="PTHR43194">
    <property type="entry name" value="HYDROLASE ALPHA/BETA FOLD FAMILY"/>
    <property type="match status" value="1"/>
</dbReference>